<dbReference type="RefSeq" id="WP_168882456.1">
    <property type="nucleotide sequence ID" value="NZ_JABAIL010000003.1"/>
</dbReference>
<keyword evidence="1" id="KW-0812">Transmembrane</keyword>
<evidence type="ECO:0000313" key="3">
    <source>
        <dbReference type="Proteomes" id="UP000585050"/>
    </source>
</evidence>
<organism evidence="2 3">
    <name type="scientific">Flammeovirga agarivorans</name>
    <dbReference type="NCBI Taxonomy" id="2726742"/>
    <lineage>
        <taxon>Bacteria</taxon>
        <taxon>Pseudomonadati</taxon>
        <taxon>Bacteroidota</taxon>
        <taxon>Cytophagia</taxon>
        <taxon>Cytophagales</taxon>
        <taxon>Flammeovirgaceae</taxon>
        <taxon>Flammeovirga</taxon>
    </lineage>
</organism>
<accession>A0A7X8XVY5</accession>
<sequence>MTSQQFALALAMCLTGLMAGIFFTWSNAVKPGIGQLSDLEYLKSFQSMNRVILNPSFKTLFIGAIVSTVIVPICYFNSSQKYIFWFVLIAFLIYWLGVFIITVLGNIPLNEILDKSNLEGMSVKELQHLRVSIERKWNNYNLIRSISSVVTFLLLMTSTFYQ</sequence>
<feature type="transmembrane region" description="Helical" evidence="1">
    <location>
        <begin position="83"/>
        <end position="107"/>
    </location>
</feature>
<evidence type="ECO:0000313" key="2">
    <source>
        <dbReference type="EMBL" id="NLR91741.1"/>
    </source>
</evidence>
<proteinExistence type="predicted"/>
<name>A0A7X8XVY5_9BACT</name>
<comment type="caution">
    <text evidence="2">The sequence shown here is derived from an EMBL/GenBank/DDBJ whole genome shotgun (WGS) entry which is preliminary data.</text>
</comment>
<reference evidence="2 3" key="1">
    <citation type="submission" date="2020-04" db="EMBL/GenBank/DDBJ databases">
        <title>Flammeovirga sp. SR4, a novel species isolated from seawater.</title>
        <authorList>
            <person name="Wang X."/>
        </authorList>
    </citation>
    <scope>NUCLEOTIDE SEQUENCE [LARGE SCALE GENOMIC DNA]</scope>
    <source>
        <strain evidence="2 3">SR4</strain>
    </source>
</reference>
<dbReference type="InterPro" id="IPR013901">
    <property type="entry name" value="Anthrone_oxy"/>
</dbReference>
<gene>
    <name evidence="2" type="ORF">HGP29_11015</name>
</gene>
<dbReference type="Proteomes" id="UP000585050">
    <property type="component" value="Unassembled WGS sequence"/>
</dbReference>
<keyword evidence="1" id="KW-1133">Transmembrane helix</keyword>
<feature type="transmembrane region" description="Helical" evidence="1">
    <location>
        <begin position="142"/>
        <end position="161"/>
    </location>
</feature>
<keyword evidence="3" id="KW-1185">Reference proteome</keyword>
<dbReference type="EMBL" id="JABAIL010000003">
    <property type="protein sequence ID" value="NLR91741.1"/>
    <property type="molecule type" value="Genomic_DNA"/>
</dbReference>
<dbReference type="Pfam" id="PF08592">
    <property type="entry name" value="Anthrone_oxy"/>
    <property type="match status" value="1"/>
</dbReference>
<protein>
    <submittedName>
        <fullName evidence="2">DUF1772 domain-containing protein</fullName>
    </submittedName>
</protein>
<keyword evidence="1" id="KW-0472">Membrane</keyword>
<evidence type="ECO:0000256" key="1">
    <source>
        <dbReference type="SAM" id="Phobius"/>
    </source>
</evidence>
<feature type="transmembrane region" description="Helical" evidence="1">
    <location>
        <begin position="52"/>
        <end position="76"/>
    </location>
</feature>
<dbReference type="AlphaFoldDB" id="A0A7X8XVY5"/>